<protein>
    <submittedName>
        <fullName evidence="2">Helix-turn-helix domain-containing protein</fullName>
    </submittedName>
</protein>
<dbReference type="InterPro" id="IPR036388">
    <property type="entry name" value="WH-like_DNA-bd_sf"/>
</dbReference>
<dbReference type="SUPFAM" id="SSF46785">
    <property type="entry name" value="Winged helix' DNA-binding domain"/>
    <property type="match status" value="1"/>
</dbReference>
<reference evidence="2 3" key="1">
    <citation type="submission" date="2024-03" db="EMBL/GenBank/DDBJ databases">
        <title>A Dehalogenimonas Isolated from Estuarine Sediments Dihaloeliminates Chlorinated Alkanes.</title>
        <authorList>
            <person name="Yang Y."/>
            <person name="Wang H."/>
        </authorList>
    </citation>
    <scope>NUCLEOTIDE SEQUENCE [LARGE SCALE GENOMIC DNA]</scope>
    <source>
        <strain evidence="2 3">W</strain>
    </source>
</reference>
<gene>
    <name evidence="2" type="ORF">V8247_05990</name>
</gene>
<evidence type="ECO:0000313" key="3">
    <source>
        <dbReference type="Proteomes" id="UP001375370"/>
    </source>
</evidence>
<evidence type="ECO:0000313" key="2">
    <source>
        <dbReference type="EMBL" id="WWX24813.1"/>
    </source>
</evidence>
<dbReference type="Proteomes" id="UP001375370">
    <property type="component" value="Chromosome"/>
</dbReference>
<name>A0ABZ2J7Q8_9CHLR</name>
<keyword evidence="3" id="KW-1185">Reference proteome</keyword>
<organism evidence="2 3">
    <name type="scientific">Candidatus Dehalogenimonas loeffleri</name>
    <dbReference type="NCBI Taxonomy" id="3127115"/>
    <lineage>
        <taxon>Bacteria</taxon>
        <taxon>Bacillati</taxon>
        <taxon>Chloroflexota</taxon>
        <taxon>Dehalococcoidia</taxon>
        <taxon>Dehalococcoidales</taxon>
        <taxon>Dehalococcoidaceae</taxon>
        <taxon>Dehalogenimonas</taxon>
    </lineage>
</organism>
<evidence type="ECO:0000259" key="1">
    <source>
        <dbReference type="Pfam" id="PF09339"/>
    </source>
</evidence>
<sequence>MKLTFRQKVFLSKLLDTYRDMQEPVHYSVIANRLGLNNSTAYDMLRMLEQKGMVVSVYDTPKETAGPGRSSIRFLPTAQTIELFSHLAGDIREQEKWDDIKTRVLTNLGKGEGKDYKDILDDLLIRIPEPSSSLVQCAEVITALLLQLRESKQDLIEQGSLDNLLKAPTSKLRMSILVGLILGLSCADKRTHGFMERYQAYAEKYEASLQELSRDSLSKLHRFTRDVWHILRTPTG</sequence>
<dbReference type="Gene3D" id="1.10.10.10">
    <property type="entry name" value="Winged helix-like DNA-binding domain superfamily/Winged helix DNA-binding domain"/>
    <property type="match status" value="1"/>
</dbReference>
<feature type="domain" description="HTH iclR-type" evidence="1">
    <location>
        <begin position="15"/>
        <end position="55"/>
    </location>
</feature>
<proteinExistence type="predicted"/>
<dbReference type="InterPro" id="IPR036390">
    <property type="entry name" value="WH_DNA-bd_sf"/>
</dbReference>
<dbReference type="RefSeq" id="WP_338736934.1">
    <property type="nucleotide sequence ID" value="NZ_CP146612.1"/>
</dbReference>
<dbReference type="EMBL" id="CP146612">
    <property type="protein sequence ID" value="WWX24813.1"/>
    <property type="molecule type" value="Genomic_DNA"/>
</dbReference>
<dbReference type="Pfam" id="PF09339">
    <property type="entry name" value="HTH_IclR"/>
    <property type="match status" value="1"/>
</dbReference>
<accession>A0ABZ2J7Q8</accession>
<dbReference type="InterPro" id="IPR005471">
    <property type="entry name" value="Tscrpt_reg_IclR_N"/>
</dbReference>